<feature type="domain" description="Fibronectin type-III" evidence="2">
    <location>
        <begin position="797"/>
        <end position="880"/>
    </location>
</feature>
<dbReference type="Proteomes" id="UP000183410">
    <property type="component" value="Unassembled WGS sequence"/>
</dbReference>
<dbReference type="Pfam" id="PF00041">
    <property type="entry name" value="fn3"/>
    <property type="match status" value="2"/>
</dbReference>
<sequence length="1160" mass="125863">MRKITVLTLYFFLITLIGQNASVLAASITPDNGLKNPNWSYVASHNFGEEDFYSSNVPGSYLDGKENLIFDINHSRYGVYHTRLEFTSNKNNLPLGCGYEISFAPTIFGGSYVILKGFYNEPFLDIEGVPGGAARDIKITKVGCFGQNIGSIHVYKTYKPANDPVLISNPRNNEVHKENMLLKWKVQPLLTITPSTVKIEISLDGGYSWDDVETVPAWQSNYEGEYLLNLNRYRPSTQAMVRISANDSGMWGEYAYSPLFTIQTVMKQSILTPTSGQMVSDLQSFIPTVSVMGSASGNLSLSYFIDAESTPRDTKVISNTATAQQVNFNALNVQTLSEGMHTMKFTVNDGAQTIQDTVAFQVDKNAPAVGIFQATATDTTIQVTGTATDTVSGLHALPHRFTIGTSATDWLAAGTHTATSLIPNTNYTVKFEARDAVGHIGSQTKSVQTKAQSPSLVLGQANESSLEVTFQDGNPAGTQYQLKAGSQYVNGSGGLSSTAVWFTPTNKKIRVTGLTSNTTLVYQTKAKNALGEETGWSSTRNGETLASPPAVLTPEASQRYLRISWPTTGGTVTYEIEVDGAVINNGASNTYLHSSLTPNTRHTYRVRVKNGSGAGSWSPQLVAFTLPDPPTAPLEIQVAPSQKEQTITWGIVARADSYDIEVDGVVIEAGSVLRYVHAGLEPETQHTYRIRAKNTGGISEWSALITSQTLPYPPQKPITLTAEPSIHEMAVSWEAVAGATGYEIEVDGLILDNANRTSYLHKKLEALSPHTYRIRATNAGGKSAWSEPLETVTHPEKPAIPTNLIATAEADGNTLTWYKVPHAESYEIEIDGSTIMNVTTNQYTHTGLVPNKAYAYRVRAVNISGHSEWGSKVTLTALPNQQASDLALTNVAAVVTNRSITVSWETVAMDAHYEVEVDGVLTDNGLDTIYHHGGLKANEFHTYKIRLKQEGTPANWIAVLSLSTLPDSLQASIEVEAVANNNSIELRWDQVEGASGYDIEVDGQTVASTETSTTYTDTGLESGTSHTYRVRAKNEAGVTVWSPAIVKSTTSPSYIVNGVKGKTFDLSLLGSNVQDFSELTYVVTYDASALEVVDLYDFTPARDTQSGKIAGSNLEVTYTPGRITYKKSQNIVPGTSWSGEVTTIIFKSKMTGQTTIDVKV</sequence>
<feature type="domain" description="Fibronectin type-III" evidence="2">
    <location>
        <begin position="713"/>
        <end position="796"/>
    </location>
</feature>
<dbReference type="InterPro" id="IPR013783">
    <property type="entry name" value="Ig-like_fold"/>
</dbReference>
<dbReference type="EMBL" id="FONN01000034">
    <property type="protein sequence ID" value="SFF40326.1"/>
    <property type="molecule type" value="Genomic_DNA"/>
</dbReference>
<feature type="domain" description="Fibronectin type-III" evidence="2">
    <location>
        <begin position="965"/>
        <end position="1053"/>
    </location>
</feature>
<proteinExistence type="predicted"/>
<gene>
    <name evidence="3" type="ORF">SAMN04487969_13428</name>
</gene>
<keyword evidence="1" id="KW-0732">Signal</keyword>
<reference evidence="4" key="1">
    <citation type="submission" date="2016-10" db="EMBL/GenBank/DDBJ databases">
        <authorList>
            <person name="Varghese N."/>
            <person name="Submissions S."/>
        </authorList>
    </citation>
    <scope>NUCLEOTIDE SEQUENCE [LARGE SCALE GENOMIC DNA]</scope>
    <source>
        <strain evidence="4">CGMCC 1.10223</strain>
    </source>
</reference>
<evidence type="ECO:0000313" key="4">
    <source>
        <dbReference type="Proteomes" id="UP000183410"/>
    </source>
</evidence>
<feature type="chain" id="PRO_5010285916" description="Fibronectin type-III domain-containing protein" evidence="1">
    <location>
        <begin position="26"/>
        <end position="1160"/>
    </location>
</feature>
<accession>A0A1I2IHL4</accession>
<keyword evidence="4" id="KW-1185">Reference proteome</keyword>
<evidence type="ECO:0000256" key="1">
    <source>
        <dbReference type="SAM" id="SignalP"/>
    </source>
</evidence>
<dbReference type="InterPro" id="IPR050617">
    <property type="entry name" value="E3_ligase_FN3/SPRY"/>
</dbReference>
<name>A0A1I2IHL4_9BACL</name>
<evidence type="ECO:0000313" key="3">
    <source>
        <dbReference type="EMBL" id="SFF40326.1"/>
    </source>
</evidence>
<feature type="domain" description="Fibronectin type-III" evidence="2">
    <location>
        <begin position="630"/>
        <end position="712"/>
    </location>
</feature>
<dbReference type="PROSITE" id="PS50853">
    <property type="entry name" value="FN3"/>
    <property type="match status" value="6"/>
</dbReference>
<dbReference type="SMART" id="SM00060">
    <property type="entry name" value="FN3"/>
    <property type="match status" value="9"/>
</dbReference>
<dbReference type="PANTHER" id="PTHR24099">
    <property type="entry name" value="E3 UBIQUITIN-PROTEIN LIGASE TRIM36-RELATED"/>
    <property type="match status" value="1"/>
</dbReference>
<dbReference type="SUPFAM" id="SSF49265">
    <property type="entry name" value="Fibronectin type III"/>
    <property type="match status" value="3"/>
</dbReference>
<organism evidence="3 4">
    <name type="scientific">Paenibacillus algorifonticola</name>
    <dbReference type="NCBI Taxonomy" id="684063"/>
    <lineage>
        <taxon>Bacteria</taxon>
        <taxon>Bacillati</taxon>
        <taxon>Bacillota</taxon>
        <taxon>Bacilli</taxon>
        <taxon>Bacillales</taxon>
        <taxon>Paenibacillaceae</taxon>
        <taxon>Paenibacillus</taxon>
    </lineage>
</organism>
<feature type="signal peptide" evidence="1">
    <location>
        <begin position="1"/>
        <end position="25"/>
    </location>
</feature>
<feature type="domain" description="Fibronectin type-III" evidence="2">
    <location>
        <begin position="548"/>
        <end position="629"/>
    </location>
</feature>
<dbReference type="InterPro" id="IPR003961">
    <property type="entry name" value="FN3_dom"/>
</dbReference>
<dbReference type="CDD" id="cd08547">
    <property type="entry name" value="Type_II_cohesin"/>
    <property type="match status" value="1"/>
</dbReference>
<protein>
    <recommendedName>
        <fullName evidence="2">Fibronectin type-III domain-containing protein</fullName>
    </recommendedName>
</protein>
<dbReference type="PANTHER" id="PTHR24099:SF11">
    <property type="entry name" value="FIBRONECTIN TYPE III DOMAIN-CONTAINING 3BA-RELATED"/>
    <property type="match status" value="1"/>
</dbReference>
<dbReference type="InterPro" id="IPR036116">
    <property type="entry name" value="FN3_sf"/>
</dbReference>
<dbReference type="AlphaFoldDB" id="A0A1I2IHL4"/>
<dbReference type="CDD" id="cd00063">
    <property type="entry name" value="FN3"/>
    <property type="match status" value="5"/>
</dbReference>
<feature type="domain" description="Fibronectin type-III" evidence="2">
    <location>
        <begin position="450"/>
        <end position="547"/>
    </location>
</feature>
<dbReference type="Gene3D" id="2.60.40.10">
    <property type="entry name" value="Immunoglobulins"/>
    <property type="match status" value="5"/>
</dbReference>
<evidence type="ECO:0000259" key="2">
    <source>
        <dbReference type="PROSITE" id="PS50853"/>
    </source>
</evidence>